<dbReference type="InterPro" id="IPR001867">
    <property type="entry name" value="OmpR/PhoB-type_DNA-bd"/>
</dbReference>
<gene>
    <name evidence="6" type="ORF">GCM10007852_36010</name>
</gene>
<name>A0AA37WK25_9ALTE</name>
<dbReference type="Pfam" id="PF07676">
    <property type="entry name" value="PD40"/>
    <property type="match status" value="2"/>
</dbReference>
<feature type="transmembrane region" description="Helical" evidence="4">
    <location>
        <begin position="125"/>
        <end position="145"/>
    </location>
</feature>
<feature type="DNA-binding region" description="OmpR/PhoB-type" evidence="3">
    <location>
        <begin position="3"/>
        <end position="101"/>
    </location>
</feature>
<evidence type="ECO:0000256" key="4">
    <source>
        <dbReference type="SAM" id="Phobius"/>
    </source>
</evidence>
<evidence type="ECO:0000313" key="6">
    <source>
        <dbReference type="EMBL" id="GLR72693.1"/>
    </source>
</evidence>
<dbReference type="PANTHER" id="PTHR36842">
    <property type="entry name" value="PROTEIN TOLB HOMOLOG"/>
    <property type="match status" value="1"/>
</dbReference>
<feature type="domain" description="OmpR/PhoB-type" evidence="5">
    <location>
        <begin position="3"/>
        <end position="101"/>
    </location>
</feature>
<dbReference type="InterPro" id="IPR011042">
    <property type="entry name" value="6-blade_b-propeller_TolB-like"/>
</dbReference>
<proteinExistence type="inferred from homology"/>
<evidence type="ECO:0000256" key="2">
    <source>
        <dbReference type="ARBA" id="ARBA00023125"/>
    </source>
</evidence>
<dbReference type="Pfam" id="PF00486">
    <property type="entry name" value="Trans_reg_C"/>
    <property type="match status" value="1"/>
</dbReference>
<dbReference type="CDD" id="cd00383">
    <property type="entry name" value="trans_reg_C"/>
    <property type="match status" value="1"/>
</dbReference>
<keyword evidence="4" id="KW-0472">Membrane</keyword>
<dbReference type="PROSITE" id="PS51755">
    <property type="entry name" value="OMPR_PHOB"/>
    <property type="match status" value="1"/>
</dbReference>
<evidence type="ECO:0000259" key="5">
    <source>
        <dbReference type="PROSITE" id="PS51755"/>
    </source>
</evidence>
<dbReference type="InterPro" id="IPR036388">
    <property type="entry name" value="WH-like_DNA-bd_sf"/>
</dbReference>
<dbReference type="GO" id="GO:0003677">
    <property type="term" value="F:DNA binding"/>
    <property type="evidence" value="ECO:0007669"/>
    <property type="project" value="UniProtKB-UniRule"/>
</dbReference>
<evidence type="ECO:0000256" key="3">
    <source>
        <dbReference type="PROSITE-ProRule" id="PRU01091"/>
    </source>
</evidence>
<evidence type="ECO:0000256" key="1">
    <source>
        <dbReference type="ARBA" id="ARBA00009820"/>
    </source>
</evidence>
<dbReference type="Gene3D" id="1.10.10.10">
    <property type="entry name" value="Winged helix-like DNA-binding domain superfamily/Winged helix DNA-binding domain"/>
    <property type="match status" value="1"/>
</dbReference>
<dbReference type="Gene3D" id="2.120.10.30">
    <property type="entry name" value="TolB, C-terminal domain"/>
    <property type="match status" value="3"/>
</dbReference>
<comment type="similarity">
    <text evidence="1">Belongs to the TolB family.</text>
</comment>
<dbReference type="GO" id="GO:0000160">
    <property type="term" value="P:phosphorelay signal transduction system"/>
    <property type="evidence" value="ECO:0007669"/>
    <property type="project" value="InterPro"/>
</dbReference>
<keyword evidence="7" id="KW-1185">Reference proteome</keyword>
<protein>
    <submittedName>
        <fullName evidence="6">Transcriptional regulator</fullName>
    </submittedName>
</protein>
<keyword evidence="4" id="KW-1133">Transmembrane helix</keyword>
<dbReference type="Proteomes" id="UP001156601">
    <property type="component" value="Unassembled WGS sequence"/>
</dbReference>
<keyword evidence="2 3" id="KW-0238">DNA-binding</keyword>
<reference evidence="6" key="1">
    <citation type="journal article" date="2014" name="Int. J. Syst. Evol. Microbiol.">
        <title>Complete genome sequence of Corynebacterium casei LMG S-19264T (=DSM 44701T), isolated from a smear-ripened cheese.</title>
        <authorList>
            <consortium name="US DOE Joint Genome Institute (JGI-PGF)"/>
            <person name="Walter F."/>
            <person name="Albersmeier A."/>
            <person name="Kalinowski J."/>
            <person name="Ruckert C."/>
        </authorList>
    </citation>
    <scope>NUCLEOTIDE SEQUENCE</scope>
    <source>
        <strain evidence="6">NBRC 110023</strain>
    </source>
</reference>
<comment type="caution">
    <text evidence="6">The sequence shown here is derived from an EMBL/GenBank/DDBJ whole genome shotgun (WGS) entry which is preliminary data.</text>
</comment>
<dbReference type="PANTHER" id="PTHR36842:SF1">
    <property type="entry name" value="PROTEIN TOLB"/>
    <property type="match status" value="1"/>
</dbReference>
<keyword evidence="4" id="KW-0812">Transmembrane</keyword>
<accession>A0AA37WK25</accession>
<organism evidence="6 7">
    <name type="scientific">Agaribacter marinus</name>
    <dbReference type="NCBI Taxonomy" id="1431249"/>
    <lineage>
        <taxon>Bacteria</taxon>
        <taxon>Pseudomonadati</taxon>
        <taxon>Pseudomonadota</taxon>
        <taxon>Gammaproteobacteria</taxon>
        <taxon>Alteromonadales</taxon>
        <taxon>Alteromonadaceae</taxon>
        <taxon>Agaribacter</taxon>
    </lineage>
</organism>
<dbReference type="GO" id="GO:0006355">
    <property type="term" value="P:regulation of DNA-templated transcription"/>
    <property type="evidence" value="ECO:0007669"/>
    <property type="project" value="InterPro"/>
</dbReference>
<reference evidence="6" key="2">
    <citation type="submission" date="2023-01" db="EMBL/GenBank/DDBJ databases">
        <title>Draft genome sequence of Agaribacter marinus strain NBRC 110023.</title>
        <authorList>
            <person name="Sun Q."/>
            <person name="Mori K."/>
        </authorList>
    </citation>
    <scope>NUCLEOTIDE SEQUENCE</scope>
    <source>
        <strain evidence="6">NBRC 110023</strain>
    </source>
</reference>
<sequence>MHVSKFQLGSWVLHSPTMTLEKEGVSAKLQPKTLDLLLYLINKQGEVVSRDELIQAVWPETAATDDTLNSTIAKLRKILVSDDSTERYIGTLPKRGYQLLADVKTLNDGTKKGVRSVPLLIKNRLVLPSVSFATILLFTFIYSFFGYSQSKDSAQVNNKLVVTPIAISRSLEMFPKLSNDGKNVVFARAIEDGQFSQIVSRNLLTDEEIILIEDVGFYASPVWSSDDSQIAFLSYGARGCMVGVINSLGGPAQLVTPCSLAHVYSARTALDWLKNSNSLVISQYLENQRYTGLFLHELSSGNTIQLTTPTEDSIGDFNQTVSPDGRRIVYTRMQVTGEDDIYIIDLVSRNIERVAGYFGEVSSIDWMDNNSLIYVSNKTGRPETWQLDINTKQQRWYGVGGHSVANVDYHDVHKKLVLSELRTDWNFSVRNILPSGNSSIIQKSDDAQSEKISAISHDGKSLVYTKAFGKQTEIWVSKIDGSHKARTAKLWDSHVNHIDWARDGTRLLLEVVAQGKATAYVYEFASNHFYPLENIQQRGSFSPIWGVNNNLIYYSSPHAQGWAIWRHNLSTGESYKLTDLGGRKIRVDTVSNRIYFDRPRNSGMWHISTLNSVKQLPEQLPATASLAIESWRLSGSKLYYVQQSAEHISTIWRFDLLDETRSPFYTSQKRIMHFDIWGDILATTEINQCEGDIYLYELHEG</sequence>
<dbReference type="SUPFAM" id="SSF82171">
    <property type="entry name" value="DPP6 N-terminal domain-like"/>
    <property type="match status" value="1"/>
</dbReference>
<dbReference type="EMBL" id="BSOT01000012">
    <property type="protein sequence ID" value="GLR72693.1"/>
    <property type="molecule type" value="Genomic_DNA"/>
</dbReference>
<dbReference type="SMART" id="SM00862">
    <property type="entry name" value="Trans_reg_C"/>
    <property type="match status" value="1"/>
</dbReference>
<dbReference type="RefSeq" id="WP_284219106.1">
    <property type="nucleotide sequence ID" value="NZ_BSOT01000012.1"/>
</dbReference>
<evidence type="ECO:0000313" key="7">
    <source>
        <dbReference type="Proteomes" id="UP001156601"/>
    </source>
</evidence>
<dbReference type="AlphaFoldDB" id="A0AA37WK25"/>
<dbReference type="InterPro" id="IPR016032">
    <property type="entry name" value="Sig_transdc_resp-reg_C-effctor"/>
</dbReference>
<dbReference type="SUPFAM" id="SSF46894">
    <property type="entry name" value="C-terminal effector domain of the bipartite response regulators"/>
    <property type="match status" value="1"/>
</dbReference>
<dbReference type="InterPro" id="IPR011659">
    <property type="entry name" value="WD40"/>
</dbReference>